<dbReference type="GO" id="GO:0016987">
    <property type="term" value="F:sigma factor activity"/>
    <property type="evidence" value="ECO:0007669"/>
    <property type="project" value="UniProtKB-KW"/>
</dbReference>
<reference evidence="9 10" key="1">
    <citation type="journal article" date="2018" name="Sci. Rep.">
        <title>Rhizobium tumorigenes sp. nov., a novel plant tumorigenic bacterium isolated from cane gall tumors on thornless blackberry.</title>
        <authorList>
            <person name="Kuzmanovi N."/>
            <person name="Smalla K."/>
            <person name="Gronow S."/>
            <person name="PuBawska J."/>
        </authorList>
    </citation>
    <scope>NUCLEOTIDE SEQUENCE [LARGE SCALE GENOMIC DNA]</scope>
    <source>
        <strain evidence="9 10">CCBAU 85046</strain>
    </source>
</reference>
<evidence type="ECO:0000256" key="5">
    <source>
        <dbReference type="ARBA" id="ARBA00023163"/>
    </source>
</evidence>
<organism evidence="9 10">
    <name type="scientific">Rhizobium tubonense</name>
    <dbReference type="NCBI Taxonomy" id="484088"/>
    <lineage>
        <taxon>Bacteria</taxon>
        <taxon>Pseudomonadati</taxon>
        <taxon>Pseudomonadota</taxon>
        <taxon>Alphaproteobacteria</taxon>
        <taxon>Hyphomicrobiales</taxon>
        <taxon>Rhizobiaceae</taxon>
        <taxon>Rhizobium/Agrobacterium group</taxon>
        <taxon>Rhizobium</taxon>
    </lineage>
</organism>
<dbReference type="InterPro" id="IPR007627">
    <property type="entry name" value="RNA_pol_sigma70_r2"/>
</dbReference>
<evidence type="ECO:0000313" key="10">
    <source>
        <dbReference type="Proteomes" id="UP000248925"/>
    </source>
</evidence>
<evidence type="ECO:0000259" key="8">
    <source>
        <dbReference type="Pfam" id="PF08281"/>
    </source>
</evidence>
<dbReference type="InterPro" id="IPR013324">
    <property type="entry name" value="RNA_pol_sigma_r3/r4-like"/>
</dbReference>
<accession>A0A2W4CVT7</accession>
<dbReference type="PANTHER" id="PTHR43133:SF25">
    <property type="entry name" value="RNA POLYMERASE SIGMA FACTOR RFAY-RELATED"/>
    <property type="match status" value="1"/>
</dbReference>
<dbReference type="Gene3D" id="1.10.1740.10">
    <property type="match status" value="1"/>
</dbReference>
<dbReference type="InterPro" id="IPR013249">
    <property type="entry name" value="RNA_pol_sigma70_r4_t2"/>
</dbReference>
<protein>
    <recommendedName>
        <fullName evidence="6">RNA polymerase sigma factor</fullName>
    </recommendedName>
</protein>
<dbReference type="Proteomes" id="UP000248925">
    <property type="component" value="Unassembled WGS sequence"/>
</dbReference>
<comment type="caution">
    <text evidence="9">The sequence shown here is derived from an EMBL/GenBank/DDBJ whole genome shotgun (WGS) entry which is preliminary data.</text>
</comment>
<evidence type="ECO:0000313" key="9">
    <source>
        <dbReference type="EMBL" id="PZM16442.1"/>
    </source>
</evidence>
<dbReference type="InterPro" id="IPR000838">
    <property type="entry name" value="RNA_pol_sigma70_ECF_CS"/>
</dbReference>
<evidence type="ECO:0000256" key="1">
    <source>
        <dbReference type="ARBA" id="ARBA00010641"/>
    </source>
</evidence>
<evidence type="ECO:0000256" key="3">
    <source>
        <dbReference type="ARBA" id="ARBA00023082"/>
    </source>
</evidence>
<dbReference type="GO" id="GO:0006352">
    <property type="term" value="P:DNA-templated transcription initiation"/>
    <property type="evidence" value="ECO:0007669"/>
    <property type="project" value="InterPro"/>
</dbReference>
<dbReference type="AlphaFoldDB" id="A0A2W4CVT7"/>
<keyword evidence="10" id="KW-1185">Reference proteome</keyword>
<dbReference type="OrthoDB" id="9803470at2"/>
<dbReference type="CDD" id="cd06171">
    <property type="entry name" value="Sigma70_r4"/>
    <property type="match status" value="1"/>
</dbReference>
<dbReference type="NCBIfam" id="TIGR02937">
    <property type="entry name" value="sigma70-ECF"/>
    <property type="match status" value="1"/>
</dbReference>
<dbReference type="InterPro" id="IPR013325">
    <property type="entry name" value="RNA_pol_sigma_r2"/>
</dbReference>
<dbReference type="InterPro" id="IPR014284">
    <property type="entry name" value="RNA_pol_sigma-70_dom"/>
</dbReference>
<dbReference type="Pfam" id="PF08281">
    <property type="entry name" value="Sigma70_r4_2"/>
    <property type="match status" value="1"/>
</dbReference>
<gene>
    <name evidence="9" type="ORF">CPY51_03640</name>
</gene>
<evidence type="ECO:0000256" key="2">
    <source>
        <dbReference type="ARBA" id="ARBA00023015"/>
    </source>
</evidence>
<dbReference type="RefSeq" id="WP_111158708.1">
    <property type="nucleotide sequence ID" value="NZ_PCDP01000002.1"/>
</dbReference>
<sequence length="165" mass="18637">MRDDRPNGFTDAELLENLPALESFARRFYRSGNDIDDLVQETLAKAIAHSASFKPGTQLRSWLFTIMRNTFCTKFKISRREQVGGIDDAASWGSSPPTQDWEVRGQELEKAIHALPEGYRVVVDLVLIQGLSYETAAQRCNVAIGTIKSRVSRARHRLTELLDIE</sequence>
<name>A0A2W4CVT7_9HYPH</name>
<dbReference type="SUPFAM" id="SSF88659">
    <property type="entry name" value="Sigma3 and sigma4 domains of RNA polymerase sigma factors"/>
    <property type="match status" value="1"/>
</dbReference>
<keyword evidence="2 6" id="KW-0805">Transcription regulation</keyword>
<proteinExistence type="inferred from homology"/>
<feature type="domain" description="RNA polymerase sigma factor 70 region 4 type 2" evidence="8">
    <location>
        <begin position="106"/>
        <end position="158"/>
    </location>
</feature>
<dbReference type="GO" id="GO:0003677">
    <property type="term" value="F:DNA binding"/>
    <property type="evidence" value="ECO:0007669"/>
    <property type="project" value="UniProtKB-KW"/>
</dbReference>
<dbReference type="EMBL" id="PCDP01000002">
    <property type="protein sequence ID" value="PZM16442.1"/>
    <property type="molecule type" value="Genomic_DNA"/>
</dbReference>
<dbReference type="PROSITE" id="PS01063">
    <property type="entry name" value="SIGMA70_ECF"/>
    <property type="match status" value="1"/>
</dbReference>
<dbReference type="Gene3D" id="1.10.10.10">
    <property type="entry name" value="Winged helix-like DNA-binding domain superfamily/Winged helix DNA-binding domain"/>
    <property type="match status" value="1"/>
</dbReference>
<dbReference type="InterPro" id="IPR036388">
    <property type="entry name" value="WH-like_DNA-bd_sf"/>
</dbReference>
<dbReference type="PANTHER" id="PTHR43133">
    <property type="entry name" value="RNA POLYMERASE ECF-TYPE SIGMA FACTO"/>
    <property type="match status" value="1"/>
</dbReference>
<evidence type="ECO:0000256" key="4">
    <source>
        <dbReference type="ARBA" id="ARBA00023125"/>
    </source>
</evidence>
<dbReference type="Pfam" id="PF04542">
    <property type="entry name" value="Sigma70_r2"/>
    <property type="match status" value="1"/>
</dbReference>
<dbReference type="SUPFAM" id="SSF88946">
    <property type="entry name" value="Sigma2 domain of RNA polymerase sigma factors"/>
    <property type="match status" value="1"/>
</dbReference>
<evidence type="ECO:0000259" key="7">
    <source>
        <dbReference type="Pfam" id="PF04542"/>
    </source>
</evidence>
<keyword evidence="4 6" id="KW-0238">DNA-binding</keyword>
<evidence type="ECO:0000256" key="6">
    <source>
        <dbReference type="RuleBase" id="RU000716"/>
    </source>
</evidence>
<keyword evidence="5 6" id="KW-0804">Transcription</keyword>
<dbReference type="InterPro" id="IPR039425">
    <property type="entry name" value="RNA_pol_sigma-70-like"/>
</dbReference>
<comment type="similarity">
    <text evidence="1 6">Belongs to the sigma-70 factor family. ECF subfamily.</text>
</comment>
<feature type="domain" description="RNA polymerase sigma-70 region 2" evidence="7">
    <location>
        <begin position="16"/>
        <end position="76"/>
    </location>
</feature>
<keyword evidence="3 6" id="KW-0731">Sigma factor</keyword>